<feature type="compositionally biased region" description="Low complexity" evidence="1">
    <location>
        <begin position="781"/>
        <end position="807"/>
    </location>
</feature>
<evidence type="ECO:0000313" key="3">
    <source>
        <dbReference type="Proteomes" id="UP000001861"/>
    </source>
</evidence>
<dbReference type="PANTHER" id="PTHR48125">
    <property type="entry name" value="LP07818P1"/>
    <property type="match status" value="1"/>
</dbReference>
<feature type="region of interest" description="Disordered" evidence="1">
    <location>
        <begin position="1705"/>
        <end position="1725"/>
    </location>
</feature>
<gene>
    <name evidence="2" type="ORF">CC1G_09837</name>
</gene>
<feature type="compositionally biased region" description="Acidic residues" evidence="1">
    <location>
        <begin position="629"/>
        <end position="646"/>
    </location>
</feature>
<name>A8P0C0_COPC7</name>
<accession>A8P0C0</accession>
<feature type="compositionally biased region" description="Acidic residues" evidence="1">
    <location>
        <begin position="1088"/>
        <end position="1099"/>
    </location>
</feature>
<feature type="compositionally biased region" description="Polar residues" evidence="1">
    <location>
        <begin position="217"/>
        <end position="231"/>
    </location>
</feature>
<feature type="compositionally biased region" description="Low complexity" evidence="1">
    <location>
        <begin position="1571"/>
        <end position="1595"/>
    </location>
</feature>
<feature type="region of interest" description="Disordered" evidence="1">
    <location>
        <begin position="463"/>
        <end position="588"/>
    </location>
</feature>
<feature type="region of interest" description="Disordered" evidence="1">
    <location>
        <begin position="1532"/>
        <end position="1596"/>
    </location>
</feature>
<dbReference type="RefSeq" id="XP_001837855.2">
    <property type="nucleotide sequence ID" value="XM_001837803.2"/>
</dbReference>
<dbReference type="eggNOG" id="ENOG502SE8V">
    <property type="taxonomic scope" value="Eukaryota"/>
</dbReference>
<feature type="region of interest" description="Disordered" evidence="1">
    <location>
        <begin position="182"/>
        <end position="204"/>
    </location>
</feature>
<feature type="region of interest" description="Disordered" evidence="1">
    <location>
        <begin position="216"/>
        <end position="243"/>
    </location>
</feature>
<feature type="compositionally biased region" description="Pro residues" evidence="1">
    <location>
        <begin position="1707"/>
        <end position="1719"/>
    </location>
</feature>
<feature type="region of interest" description="Disordered" evidence="1">
    <location>
        <begin position="600"/>
        <end position="716"/>
    </location>
</feature>
<feature type="compositionally biased region" description="Basic residues" evidence="1">
    <location>
        <begin position="1329"/>
        <end position="1338"/>
    </location>
</feature>
<feature type="region of interest" description="Disordered" evidence="1">
    <location>
        <begin position="777"/>
        <end position="817"/>
    </location>
</feature>
<dbReference type="EMBL" id="AACS02000006">
    <property type="protein sequence ID" value="EAU83955.2"/>
    <property type="molecule type" value="Genomic_DNA"/>
</dbReference>
<comment type="caution">
    <text evidence="2">The sequence shown here is derived from an EMBL/GenBank/DDBJ whole genome shotgun (WGS) entry which is preliminary data.</text>
</comment>
<evidence type="ECO:0000256" key="1">
    <source>
        <dbReference type="SAM" id="MobiDB-lite"/>
    </source>
</evidence>
<feature type="region of interest" description="Disordered" evidence="1">
    <location>
        <begin position="1083"/>
        <end position="1204"/>
    </location>
</feature>
<feature type="region of interest" description="Disordered" evidence="1">
    <location>
        <begin position="1421"/>
        <end position="1445"/>
    </location>
</feature>
<dbReference type="OrthoDB" id="3224257at2759"/>
<feature type="compositionally biased region" description="Acidic residues" evidence="1">
    <location>
        <begin position="1143"/>
        <end position="1163"/>
    </location>
</feature>
<dbReference type="KEGG" id="cci:CC1G_09837"/>
<feature type="compositionally biased region" description="Low complexity" evidence="1">
    <location>
        <begin position="369"/>
        <end position="382"/>
    </location>
</feature>
<feature type="compositionally biased region" description="Pro residues" evidence="1">
    <location>
        <begin position="1122"/>
        <end position="1138"/>
    </location>
</feature>
<feature type="region of interest" description="Disordered" evidence="1">
    <location>
        <begin position="1264"/>
        <end position="1338"/>
    </location>
</feature>
<feature type="compositionally biased region" description="Low complexity" evidence="1">
    <location>
        <begin position="652"/>
        <end position="695"/>
    </location>
</feature>
<feature type="region of interest" description="Disordered" evidence="1">
    <location>
        <begin position="148"/>
        <end position="169"/>
    </location>
</feature>
<dbReference type="Proteomes" id="UP000001861">
    <property type="component" value="Unassembled WGS sequence"/>
</dbReference>
<protein>
    <submittedName>
        <fullName evidence="2">Uncharacterized protein</fullName>
    </submittedName>
</protein>
<feature type="compositionally biased region" description="Low complexity" evidence="1">
    <location>
        <begin position="155"/>
        <end position="169"/>
    </location>
</feature>
<feature type="region of interest" description="Disordered" evidence="1">
    <location>
        <begin position="336"/>
        <end position="426"/>
    </location>
</feature>
<feature type="compositionally biased region" description="Polar residues" evidence="1">
    <location>
        <begin position="1431"/>
        <end position="1440"/>
    </location>
</feature>
<feature type="compositionally biased region" description="Basic and acidic residues" evidence="1">
    <location>
        <begin position="463"/>
        <end position="494"/>
    </location>
</feature>
<keyword evidence="3" id="KW-1185">Reference proteome</keyword>
<proteinExistence type="predicted"/>
<organism evidence="2 3">
    <name type="scientific">Coprinopsis cinerea (strain Okayama-7 / 130 / ATCC MYA-4618 / FGSC 9003)</name>
    <name type="common">Inky cap fungus</name>
    <name type="synonym">Hormographiella aspergillata</name>
    <dbReference type="NCBI Taxonomy" id="240176"/>
    <lineage>
        <taxon>Eukaryota</taxon>
        <taxon>Fungi</taxon>
        <taxon>Dikarya</taxon>
        <taxon>Basidiomycota</taxon>
        <taxon>Agaricomycotina</taxon>
        <taxon>Agaricomycetes</taxon>
        <taxon>Agaricomycetidae</taxon>
        <taxon>Agaricales</taxon>
        <taxon>Agaricineae</taxon>
        <taxon>Psathyrellaceae</taxon>
        <taxon>Coprinopsis</taxon>
    </lineage>
</organism>
<dbReference type="InParanoid" id="A8P0C0"/>
<evidence type="ECO:0000313" key="2">
    <source>
        <dbReference type="EMBL" id="EAU83955.2"/>
    </source>
</evidence>
<sequence length="1762" mass="190769">MLLELIPPSPTLPSFRLFIDFADFTHGHPNPLAWSSQLSTLLQHELDLPRSMHMLDRAVGLTTLLESVRFDLRNSRSGDNEGPGLTHVRCEFVDGGVVEWTVPLSVNGSNPGDSQLPPFLKVLHGILKDIQSMRLEEERSKLALQYEQQAHQRNGSVSHSTSSSTVGPSLARRFTVSVMRQSNSMSAISSEASTSKSHKRQKSFLQSIRNAVGSIVSRDSASSSNARTVTPTPAPSGPVNPLSLHSFSSMDDLAKLGAFSSPVHSHRSHLPHNWLDQQDESTLTSAAVHHARAQYYRERVRAALVDAYRRFVLAGLAVGGSSSAAFLTSSAIEEVEAADDDDTSTVYSSSSEESSDTEVEMDVEEPVEEGTSTGPVTSTPPRSGRRRRPPTPSVSGTQGRSRANSAATTSTNSSSKDPYAPGKREAYSYYTWVLKSMLRRTEEEMEVILKRCEEERRRELDAELLEKESLEREQERRAQAAADDHDEGRREKTHSAKSQGTPSLKKSPSKLLKRRSEGNLKHLVTSGSSTSSRFSLGNFMLGAKRKSKQQGSRSEPSSPSSPSPRLSPVSPVSPVQPATPMSSPSSPRRLVHFALVADSDVMMGHQDDIHDDSGRFSPTTMDVPSSFSDDSDPDEGEDHGELDEVDSAISTGDGLSSGERSGSRTSTSTATTSISGDSETTETETSGTVETCVTTPSSSPPLSCGESDSAHTDVSAEDHEIQYGYAVTCDEAVTVNEHSDILGAVPLVAPSTETLKAPEPEPECFVDQEQYADIPEPICASTSNSPSSSSSFPTTPESPVFRPSSSDSPPPKPTKPFILPPSYTNLLDLTHKLRSLLIHATLSTQAIKEEEQRIMEMLEVRGRRRAWSCGAFLRGVPSRANPASGELSREGMLQEIMAGAKGRADQKKREWEIRVRKEEKRKRRERKGMKVDDEQASVSWNDRALPPLPLVALSTPFQSSPLALVMYTAEEKEEKEGLVYECPVKEQTVFYLFLNPGVPALGDRTEGVIIGGPADSLKRGKLSLEAMGVNMLSAREQRIRRSQGYQGYEEGEDGNGGFVDCGGNLVDEDGFVYRAEDITAGRGGSDDFLFDEDDGDDGIEWQTNSQGHYPPLSPTSMGDLIPPRPRSMPTRNHPPPARLLPVSEEDIDEDDLEERFKDAEDDASYLGLSPRSPGAGSLYSGHSPLRSASGTTTSSSTITESEDEDEFVFDTMRSSMANRNQDDDDEFFADITHITHIVDDIEDGLGRRAQAEVVHGQRRFKFKLGQPGGEESVHHRQRAKANKGFSAGEVGFGSEKDSEEEATGSLTTMDGGFGSKSVSDFPSDDTPRTKKPRNHRRQWQALALDTFVETPIYSSPISPINEEDEEEQEVGLGMRISLEAERPMPTAASGLKLQPTSGNATNMFKRLSPVAVNTFSNNNALPPSPALSSRDLPTSTSSPADSYDDVIDIGQHPYVPYGRIDIVPAGSLSQDSLLCQPIRFAQLPAGVSPEPSLQPLKPQSVKLVMKQVAAAPPPSAPSSLVTPSAPRLRISVKSRECERIISPDVPRSPSPTSPPASTSSSPSPPPPLSPTPSSDGSVTSPSSTGPNTPSSSTTSLRAQSFGHLQNSKPIAHDQVIDCTREGMEIDGVWEAVPALMNVSPPIVGLPFDDNLHTIGVDADGGSGEEFTLSMDVRRERKRHLHGHGIIKQKLARLDQERPLAKAFSATPIPPKPSAHPPAPTAGAVLLPNPASVVRGTTTTKSAMRRKGIDLAFFDPPSTSTGR</sequence>
<feature type="compositionally biased region" description="Acidic residues" evidence="1">
    <location>
        <begin position="353"/>
        <end position="368"/>
    </location>
</feature>
<feature type="compositionally biased region" description="Low complexity" evidence="1">
    <location>
        <begin position="393"/>
        <end position="415"/>
    </location>
</feature>
<dbReference type="PANTHER" id="PTHR48125:SF10">
    <property type="entry name" value="OS12G0136300 PROTEIN"/>
    <property type="match status" value="1"/>
</dbReference>
<reference evidence="2 3" key="1">
    <citation type="journal article" date="2010" name="Proc. Natl. Acad. Sci. U.S.A.">
        <title>Insights into evolution of multicellular fungi from the assembled chromosomes of the mushroom Coprinopsis cinerea (Coprinus cinereus).</title>
        <authorList>
            <person name="Stajich J.E."/>
            <person name="Wilke S.K."/>
            <person name="Ahren D."/>
            <person name="Au C.H."/>
            <person name="Birren B.W."/>
            <person name="Borodovsky M."/>
            <person name="Burns C."/>
            <person name="Canback B."/>
            <person name="Casselton L.A."/>
            <person name="Cheng C.K."/>
            <person name="Deng J."/>
            <person name="Dietrich F.S."/>
            <person name="Fargo D.C."/>
            <person name="Farman M.L."/>
            <person name="Gathman A.C."/>
            <person name="Goldberg J."/>
            <person name="Guigo R."/>
            <person name="Hoegger P.J."/>
            <person name="Hooker J.B."/>
            <person name="Huggins A."/>
            <person name="James T.Y."/>
            <person name="Kamada T."/>
            <person name="Kilaru S."/>
            <person name="Kodira C."/>
            <person name="Kues U."/>
            <person name="Kupfer D."/>
            <person name="Kwan H.S."/>
            <person name="Lomsadze A."/>
            <person name="Li W."/>
            <person name="Lilly W.W."/>
            <person name="Ma L.J."/>
            <person name="Mackey A.J."/>
            <person name="Manning G."/>
            <person name="Martin F."/>
            <person name="Muraguchi H."/>
            <person name="Natvig D.O."/>
            <person name="Palmerini H."/>
            <person name="Ramesh M.A."/>
            <person name="Rehmeyer C.J."/>
            <person name="Roe B.A."/>
            <person name="Shenoy N."/>
            <person name="Stanke M."/>
            <person name="Ter-Hovhannisyan V."/>
            <person name="Tunlid A."/>
            <person name="Velagapudi R."/>
            <person name="Vision T.J."/>
            <person name="Zeng Q."/>
            <person name="Zolan M.E."/>
            <person name="Pukkila P.J."/>
        </authorList>
    </citation>
    <scope>NUCLEOTIDE SEQUENCE [LARGE SCALE GENOMIC DNA]</scope>
    <source>
        <strain evidence="3">Okayama-7 / 130 / ATCC MYA-4618 / FGSC 9003</strain>
    </source>
</reference>
<feature type="compositionally biased region" description="Low complexity" evidence="1">
    <location>
        <begin position="552"/>
        <end position="576"/>
    </location>
</feature>
<feature type="compositionally biased region" description="Low complexity" evidence="1">
    <location>
        <begin position="526"/>
        <end position="535"/>
    </location>
</feature>
<dbReference type="VEuPathDB" id="FungiDB:CC1G_09837"/>
<dbReference type="HOGENOM" id="CLU_239054_0_0_1"/>
<dbReference type="GeneID" id="6014417"/>
<feature type="compositionally biased region" description="Basic and acidic residues" evidence="1">
    <location>
        <begin position="605"/>
        <end position="614"/>
    </location>
</feature>
<feature type="compositionally biased region" description="Low complexity" evidence="1">
    <location>
        <begin position="182"/>
        <end position="195"/>
    </location>
</feature>